<dbReference type="RefSeq" id="WP_039143356.1">
    <property type="nucleotide sequence ID" value="NZ_JOJZ01000009.1"/>
</dbReference>
<evidence type="ECO:0000256" key="2">
    <source>
        <dbReference type="ARBA" id="ARBA00022649"/>
    </source>
</evidence>
<dbReference type="GO" id="GO:0004521">
    <property type="term" value="F:RNA endonuclease activity"/>
    <property type="evidence" value="ECO:0007669"/>
    <property type="project" value="TreeGrafter"/>
</dbReference>
<dbReference type="PANTHER" id="PTHR33988">
    <property type="entry name" value="ENDORIBONUCLEASE MAZF-RELATED"/>
    <property type="match status" value="1"/>
</dbReference>
<dbReference type="GO" id="GO:0003677">
    <property type="term" value="F:DNA binding"/>
    <property type="evidence" value="ECO:0007669"/>
    <property type="project" value="InterPro"/>
</dbReference>
<proteinExistence type="inferred from homology"/>
<evidence type="ECO:0000256" key="1">
    <source>
        <dbReference type="ARBA" id="ARBA00007521"/>
    </source>
</evidence>
<comment type="caution">
    <text evidence="3">The sequence shown here is derived from an EMBL/GenBank/DDBJ whole genome shotgun (WGS) entry which is preliminary data.</text>
</comment>
<dbReference type="Gene3D" id="2.30.30.110">
    <property type="match status" value="1"/>
</dbReference>
<sequence>MTNSNDSNFQDGDVVWVNFSPTNGHEQQGRRPAVVVSIGDLERLAGVVWVVPITSTNKRRLSVPINANIGNHGINGQVLVGQIRSIDPLSPRRDVERVGQCPPDTLTEIHQSIDMILHQ</sequence>
<dbReference type="GO" id="GO:0006402">
    <property type="term" value="P:mRNA catabolic process"/>
    <property type="evidence" value="ECO:0007669"/>
    <property type="project" value="TreeGrafter"/>
</dbReference>
<dbReference type="InterPro" id="IPR003477">
    <property type="entry name" value="PemK-like"/>
</dbReference>
<keyword evidence="4" id="KW-1185">Reference proteome</keyword>
<dbReference type="GO" id="GO:0016075">
    <property type="term" value="P:rRNA catabolic process"/>
    <property type="evidence" value="ECO:0007669"/>
    <property type="project" value="TreeGrafter"/>
</dbReference>
<dbReference type="OrthoDB" id="9808744at2"/>
<dbReference type="Pfam" id="PF02452">
    <property type="entry name" value="PemK_toxin"/>
    <property type="match status" value="1"/>
</dbReference>
<dbReference type="PANTHER" id="PTHR33988:SF3">
    <property type="entry name" value="ENDORIBONUCLEASE TOXIN CHPB-RELATED"/>
    <property type="match status" value="1"/>
</dbReference>
<dbReference type="EMBL" id="JOJZ01000009">
    <property type="protein sequence ID" value="KID42345.1"/>
    <property type="molecule type" value="Genomic_DNA"/>
</dbReference>
<dbReference type="InterPro" id="IPR011067">
    <property type="entry name" value="Plasmid_toxin/cell-grow_inhib"/>
</dbReference>
<comment type="similarity">
    <text evidence="1">Belongs to the PemK/MazF family.</text>
</comment>
<evidence type="ECO:0000313" key="4">
    <source>
        <dbReference type="Proteomes" id="UP000031397"/>
    </source>
</evidence>
<organism evidence="3 4">
    <name type="scientific">Fructilactobacillus fructivorans</name>
    <dbReference type="NCBI Taxonomy" id="1614"/>
    <lineage>
        <taxon>Bacteria</taxon>
        <taxon>Bacillati</taxon>
        <taxon>Bacillota</taxon>
        <taxon>Bacilli</taxon>
        <taxon>Lactobacillales</taxon>
        <taxon>Lactobacillaceae</taxon>
        <taxon>Fructilactobacillus</taxon>
    </lineage>
</organism>
<reference evidence="3 4" key="1">
    <citation type="submission" date="2014-06" db="EMBL/GenBank/DDBJ databases">
        <title>Functional and comparative genomic analyses of the Drosophila gut microbiota identify candidate symbiosis factors.</title>
        <authorList>
            <person name="Newell P.D."/>
            <person name="Chaston J.M."/>
            <person name="Douglas A.E."/>
        </authorList>
    </citation>
    <scope>NUCLEOTIDE SEQUENCE [LARGE SCALE GENOMIC DNA]</scope>
    <source>
        <strain evidence="3 4">DmCS_002</strain>
    </source>
</reference>
<name>A0A0C1LZP3_9LACO</name>
<dbReference type="PATRIC" id="fig|1614.7.peg.264"/>
<dbReference type="Proteomes" id="UP000031397">
    <property type="component" value="Unassembled WGS sequence"/>
</dbReference>
<evidence type="ECO:0000313" key="3">
    <source>
        <dbReference type="EMBL" id="KID42345.1"/>
    </source>
</evidence>
<protein>
    <submittedName>
        <fullName evidence="3">PpGpp-regulated growth inhibitor</fullName>
    </submittedName>
</protein>
<keyword evidence="2" id="KW-1277">Toxin-antitoxin system</keyword>
<accession>A0A0C1LZP3</accession>
<gene>
    <name evidence="3" type="ORF">LfDm3_0274</name>
</gene>
<dbReference type="AlphaFoldDB" id="A0A0C1LZP3"/>
<dbReference type="GeneID" id="74912964"/>
<dbReference type="SUPFAM" id="SSF50118">
    <property type="entry name" value="Cell growth inhibitor/plasmid maintenance toxic component"/>
    <property type="match status" value="1"/>
</dbReference>